<protein>
    <submittedName>
        <fullName evidence="9">FAD/NAD(P)-binding domain-containing protein</fullName>
    </submittedName>
</protein>
<dbReference type="Gene3D" id="3.50.50.60">
    <property type="entry name" value="FAD/NAD(P)-binding domain"/>
    <property type="match status" value="1"/>
</dbReference>
<evidence type="ECO:0000256" key="4">
    <source>
        <dbReference type="ARBA" id="ARBA00022827"/>
    </source>
</evidence>
<evidence type="ECO:0000259" key="8">
    <source>
        <dbReference type="Pfam" id="PF01494"/>
    </source>
</evidence>
<proteinExistence type="inferred from homology"/>
<evidence type="ECO:0000313" key="9">
    <source>
        <dbReference type="EMBL" id="KZL77659.1"/>
    </source>
</evidence>
<dbReference type="GO" id="GO:0071949">
    <property type="term" value="F:FAD binding"/>
    <property type="evidence" value="ECO:0007669"/>
    <property type="project" value="InterPro"/>
</dbReference>
<evidence type="ECO:0000256" key="7">
    <source>
        <dbReference type="SAM" id="Phobius"/>
    </source>
</evidence>
<keyword evidence="10" id="KW-1185">Reference proteome</keyword>
<evidence type="ECO:0000256" key="6">
    <source>
        <dbReference type="ARBA" id="ARBA00023033"/>
    </source>
</evidence>
<feature type="domain" description="FAD-binding" evidence="8">
    <location>
        <begin position="6"/>
        <end position="362"/>
    </location>
</feature>
<keyword evidence="5" id="KW-0560">Oxidoreductase</keyword>
<keyword evidence="6" id="KW-0503">Monooxygenase</keyword>
<dbReference type="GO" id="GO:0004497">
    <property type="term" value="F:monooxygenase activity"/>
    <property type="evidence" value="ECO:0007669"/>
    <property type="project" value="UniProtKB-KW"/>
</dbReference>
<feature type="transmembrane region" description="Helical" evidence="7">
    <location>
        <begin position="647"/>
        <end position="670"/>
    </location>
</feature>
<feature type="transmembrane region" description="Helical" evidence="7">
    <location>
        <begin position="458"/>
        <end position="476"/>
    </location>
</feature>
<feature type="transmembrane region" description="Helical" evidence="7">
    <location>
        <begin position="546"/>
        <end position="564"/>
    </location>
</feature>
<feature type="transmembrane region" description="Helical" evidence="7">
    <location>
        <begin position="691"/>
        <end position="717"/>
    </location>
</feature>
<gene>
    <name evidence="9" type="ORF">CT0861_12024</name>
</gene>
<keyword evidence="7" id="KW-1133">Transmembrane helix</keyword>
<sequence length="826" mass="92538">MSSKDFKVLITGGSIAGLSLAVMLEKNGIDFLVLEAHAEIAPQVGASIGLLPNGLRILDQLGCYETLLKLAEKPVEKVFVRGPLGEVMTSFDNFDSHSIERHGYPIMFLDRQMVIQVLYDNIQDKSKIVTKKRIKAIKNIESRVTVTVEDGSTYSGDILVGADGIHSTVRRKMWPVSKLKHNTAQSTENGVQKIEKLTCKLEIACSYACIFGISMGKTGIDPGTLHSIYNEKHSFLVGGGPGGRTYWFLVVHLGKTFYGSQIPRYSKEAEKELAEKHWTCPITPGVRFSDLYKRKVKSVYTTLPEYVSKKWHFRRVTIIGDACHKFQPLTGQGGNSAIETAAALANSLSDFLNQRSSQDLINNDQIESVFQSVQKLRHPRTSKLVKESHDRQRLEAMETPLLKILALYYVPLLGIESVAESWTKTYAPAVSLNMLAVPSRPRAVPYHDELLHKPTRRGLIVVPIYITFILLSLLGFHRLFTLGTENGLWELLSKVLLSGLLPDYGLQLENSFTGLHSVDSKLRPLVALFLPPLLDPWHNATKLQSICFLSSIFPLMGIFVIEGYRTRNSWTLLHSTLFWCFLFHSQSFGLCAPLWFLANTFTSRKLSYQTPAKRPVPTHVAQVILPAIILGHILPTVMLFLPYSNLVYLQYIVAFWQLNPILVVALIEGLSQILRPATKQPVRDFNQDVPYLARTYLVLSGISAFIHIGILSASPFIPDLSLVSILLPQDSSIPINTFAEGVLVFFQNDFLITAAAAFLWCLVSIWDFCRVGLTNHGLFKGAAAVFFGYIFLGPGATVGLMCYWREHVWAGFHLHKKNEFESKKRQ</sequence>
<evidence type="ECO:0000313" key="10">
    <source>
        <dbReference type="Proteomes" id="UP000076552"/>
    </source>
</evidence>
<comment type="similarity">
    <text evidence="2">Belongs to the paxM FAD-dependent monooxygenase family.</text>
</comment>
<dbReference type="AlphaFoldDB" id="A0A166YHF0"/>
<feature type="transmembrane region" description="Helical" evidence="7">
    <location>
        <begin position="750"/>
        <end position="769"/>
    </location>
</feature>
<feature type="transmembrane region" description="Helical" evidence="7">
    <location>
        <begin position="576"/>
        <end position="598"/>
    </location>
</feature>
<dbReference type="PRINTS" id="PR00420">
    <property type="entry name" value="RNGMNOXGNASE"/>
</dbReference>
<keyword evidence="3" id="KW-0285">Flavoprotein</keyword>
<dbReference type="Proteomes" id="UP000076552">
    <property type="component" value="Unassembled WGS sequence"/>
</dbReference>
<dbReference type="SUPFAM" id="SSF51905">
    <property type="entry name" value="FAD/NAD(P)-binding domain"/>
    <property type="match status" value="1"/>
</dbReference>
<keyword evidence="4" id="KW-0274">FAD</keyword>
<dbReference type="EMBL" id="LFIV01000006">
    <property type="protein sequence ID" value="KZL77659.1"/>
    <property type="molecule type" value="Genomic_DNA"/>
</dbReference>
<feature type="transmembrane region" description="Helical" evidence="7">
    <location>
        <begin position="619"/>
        <end position="641"/>
    </location>
</feature>
<dbReference type="Pfam" id="PF01494">
    <property type="entry name" value="FAD_binding_3"/>
    <property type="match status" value="1"/>
</dbReference>
<comment type="caution">
    <text evidence="9">The sequence shown here is derived from an EMBL/GenBank/DDBJ whole genome shotgun (WGS) entry which is preliminary data.</text>
</comment>
<reference evidence="9 10" key="1">
    <citation type="submission" date="2015-06" db="EMBL/GenBank/DDBJ databases">
        <title>Survival trade-offs in plant roots during colonization by closely related pathogenic and mutualistic fungi.</title>
        <authorList>
            <person name="Hacquard S."/>
            <person name="Kracher B."/>
            <person name="Hiruma K."/>
            <person name="Weinman A."/>
            <person name="Muench P."/>
            <person name="Garrido Oter R."/>
            <person name="Ver Loren van Themaat E."/>
            <person name="Dallerey J.-F."/>
            <person name="Damm U."/>
            <person name="Henrissat B."/>
            <person name="Lespinet O."/>
            <person name="Thon M."/>
            <person name="Kemen E."/>
            <person name="McHardy A.C."/>
            <person name="Schulze-Lefert P."/>
            <person name="O'Connell R.J."/>
        </authorList>
    </citation>
    <scope>NUCLEOTIDE SEQUENCE [LARGE SCALE GENOMIC DNA]</scope>
    <source>
        <strain evidence="9 10">0861</strain>
    </source>
</reference>
<organism evidence="9 10">
    <name type="scientific">Colletotrichum tofieldiae</name>
    <dbReference type="NCBI Taxonomy" id="708197"/>
    <lineage>
        <taxon>Eukaryota</taxon>
        <taxon>Fungi</taxon>
        <taxon>Dikarya</taxon>
        <taxon>Ascomycota</taxon>
        <taxon>Pezizomycotina</taxon>
        <taxon>Sordariomycetes</taxon>
        <taxon>Hypocreomycetidae</taxon>
        <taxon>Glomerellales</taxon>
        <taxon>Glomerellaceae</taxon>
        <taxon>Colletotrichum</taxon>
        <taxon>Colletotrichum spaethianum species complex</taxon>
    </lineage>
</organism>
<dbReference type="PANTHER" id="PTHR47356:SF2">
    <property type="entry name" value="FAD-BINDING DOMAIN-CONTAINING PROTEIN-RELATED"/>
    <property type="match status" value="1"/>
</dbReference>
<comment type="cofactor">
    <cofactor evidence="1">
        <name>FAD</name>
        <dbReference type="ChEBI" id="CHEBI:57692"/>
    </cofactor>
</comment>
<feature type="transmembrane region" description="Helical" evidence="7">
    <location>
        <begin position="781"/>
        <end position="804"/>
    </location>
</feature>
<dbReference type="InterPro" id="IPR002938">
    <property type="entry name" value="FAD-bd"/>
</dbReference>
<keyword evidence="7" id="KW-0812">Transmembrane</keyword>
<evidence type="ECO:0000256" key="3">
    <source>
        <dbReference type="ARBA" id="ARBA00022630"/>
    </source>
</evidence>
<dbReference type="InterPro" id="IPR050562">
    <property type="entry name" value="FAD_mOase_fung"/>
</dbReference>
<name>A0A166YHF0_9PEZI</name>
<keyword evidence="7" id="KW-0472">Membrane</keyword>
<evidence type="ECO:0000256" key="2">
    <source>
        <dbReference type="ARBA" id="ARBA00007992"/>
    </source>
</evidence>
<dbReference type="PANTHER" id="PTHR47356">
    <property type="entry name" value="FAD-DEPENDENT MONOOXYGENASE ASQG-RELATED"/>
    <property type="match status" value="1"/>
</dbReference>
<accession>A0A166YHF0</accession>
<dbReference type="InterPro" id="IPR036188">
    <property type="entry name" value="FAD/NAD-bd_sf"/>
</dbReference>
<dbReference type="STRING" id="708197.A0A166YHF0"/>
<evidence type="ECO:0000256" key="1">
    <source>
        <dbReference type="ARBA" id="ARBA00001974"/>
    </source>
</evidence>
<evidence type="ECO:0000256" key="5">
    <source>
        <dbReference type="ARBA" id="ARBA00023002"/>
    </source>
</evidence>